<evidence type="ECO:0000313" key="5">
    <source>
        <dbReference type="Ensembl" id="ENSLBEP00000001339.1"/>
    </source>
</evidence>
<dbReference type="Proteomes" id="UP000261660">
    <property type="component" value="Unplaced"/>
</dbReference>
<dbReference type="PROSITE" id="PS50835">
    <property type="entry name" value="IG_LIKE"/>
    <property type="match status" value="2"/>
</dbReference>
<dbReference type="PANTHER" id="PTHR24100">
    <property type="entry name" value="BUTYROPHILIN"/>
    <property type="match status" value="1"/>
</dbReference>
<evidence type="ECO:0000256" key="1">
    <source>
        <dbReference type="ARBA" id="ARBA00004370"/>
    </source>
</evidence>
<accession>A0A3Q3KWQ8</accession>
<dbReference type="InParanoid" id="A0A3Q3KWQ8"/>
<dbReference type="InterPro" id="IPR053896">
    <property type="entry name" value="BTN3A2-like_Ig-C"/>
</dbReference>
<organism evidence="5 6">
    <name type="scientific">Labrus bergylta</name>
    <name type="common">ballan wrasse</name>
    <dbReference type="NCBI Taxonomy" id="56723"/>
    <lineage>
        <taxon>Eukaryota</taxon>
        <taxon>Metazoa</taxon>
        <taxon>Chordata</taxon>
        <taxon>Craniata</taxon>
        <taxon>Vertebrata</taxon>
        <taxon>Euteleostomi</taxon>
        <taxon>Actinopterygii</taxon>
        <taxon>Neopterygii</taxon>
        <taxon>Teleostei</taxon>
        <taxon>Neoteleostei</taxon>
        <taxon>Acanthomorphata</taxon>
        <taxon>Eupercaria</taxon>
        <taxon>Labriformes</taxon>
        <taxon>Labridae</taxon>
        <taxon>Labrus</taxon>
    </lineage>
</organism>
<dbReference type="SMART" id="SM00409">
    <property type="entry name" value="IG"/>
    <property type="match status" value="2"/>
</dbReference>
<protein>
    <recommendedName>
        <fullName evidence="4">Ig-like domain-containing protein</fullName>
    </recommendedName>
</protein>
<feature type="domain" description="Ig-like" evidence="4">
    <location>
        <begin position="133"/>
        <end position="224"/>
    </location>
</feature>
<comment type="subcellular location">
    <subcellularLocation>
        <location evidence="1">Membrane</location>
    </subcellularLocation>
</comment>
<dbReference type="GeneTree" id="ENSGT01050000244843"/>
<dbReference type="InterPro" id="IPR007110">
    <property type="entry name" value="Ig-like_dom"/>
</dbReference>
<dbReference type="GO" id="GO:0001817">
    <property type="term" value="P:regulation of cytokine production"/>
    <property type="evidence" value="ECO:0007669"/>
    <property type="project" value="TreeGrafter"/>
</dbReference>
<dbReference type="GO" id="GO:0005102">
    <property type="term" value="F:signaling receptor binding"/>
    <property type="evidence" value="ECO:0007669"/>
    <property type="project" value="TreeGrafter"/>
</dbReference>
<dbReference type="InterPro" id="IPR050504">
    <property type="entry name" value="IgSF_BTN/MOG"/>
</dbReference>
<reference evidence="5" key="1">
    <citation type="submission" date="2025-08" db="UniProtKB">
        <authorList>
            <consortium name="Ensembl"/>
        </authorList>
    </citation>
    <scope>IDENTIFICATION</scope>
</reference>
<dbReference type="GO" id="GO:0009897">
    <property type="term" value="C:external side of plasma membrane"/>
    <property type="evidence" value="ECO:0007669"/>
    <property type="project" value="TreeGrafter"/>
</dbReference>
<evidence type="ECO:0000256" key="3">
    <source>
        <dbReference type="ARBA" id="ARBA00023319"/>
    </source>
</evidence>
<proteinExistence type="predicted"/>
<dbReference type="Pfam" id="PF07686">
    <property type="entry name" value="V-set"/>
    <property type="match status" value="1"/>
</dbReference>
<dbReference type="PANTHER" id="PTHR24100:SF151">
    <property type="entry name" value="ICOS LIGAND"/>
    <property type="match status" value="1"/>
</dbReference>
<dbReference type="InterPro" id="IPR003599">
    <property type="entry name" value="Ig_sub"/>
</dbReference>
<name>A0A3Q3KWQ8_9LABR</name>
<dbReference type="InterPro" id="IPR013106">
    <property type="entry name" value="Ig_V-set"/>
</dbReference>
<evidence type="ECO:0000313" key="6">
    <source>
        <dbReference type="Proteomes" id="UP000261660"/>
    </source>
</evidence>
<dbReference type="GO" id="GO:0050852">
    <property type="term" value="P:T cell receptor signaling pathway"/>
    <property type="evidence" value="ECO:0007669"/>
    <property type="project" value="TreeGrafter"/>
</dbReference>
<dbReference type="SUPFAM" id="SSF48726">
    <property type="entry name" value="Immunoglobulin"/>
    <property type="match status" value="2"/>
</dbReference>
<dbReference type="Gene3D" id="2.60.40.10">
    <property type="entry name" value="Immunoglobulins"/>
    <property type="match status" value="2"/>
</dbReference>
<keyword evidence="2" id="KW-0472">Membrane</keyword>
<sequence>FCVTGSSFSDSEIQRFPVSGENEGGMHGHSKILPVGQQCVLSCRLQPAESVADKSVEWTRADLDPTYVLIYRQRRLEPKEVNPSFKERTELFEQGPEKGDMSLKLNYPKLSDTGTYTCKLVMDVSSQFSLEVPVGAVSEPQITLERSLDKLVFKCEVRNWYPKPEMEWRDSKEQIVPHEDISPVQDDEYFSIVSRITVEMWASDNYTCTVRQLGIRETRKTNFTVPGKSALVKFTMIIAESLSIALKGPIAGFSDTMQQPVCPPSNFRIWICLNLIVFLNGCASRPHFPLRWEIFVFLSLKRSFQ</sequence>
<dbReference type="InterPro" id="IPR036179">
    <property type="entry name" value="Ig-like_dom_sf"/>
</dbReference>
<dbReference type="InterPro" id="IPR013783">
    <property type="entry name" value="Ig-like_fold"/>
</dbReference>
<evidence type="ECO:0000256" key="2">
    <source>
        <dbReference type="ARBA" id="ARBA00023136"/>
    </source>
</evidence>
<reference evidence="5" key="2">
    <citation type="submission" date="2025-09" db="UniProtKB">
        <authorList>
            <consortium name="Ensembl"/>
        </authorList>
    </citation>
    <scope>IDENTIFICATION</scope>
</reference>
<feature type="domain" description="Ig-like" evidence="4">
    <location>
        <begin position="17"/>
        <end position="129"/>
    </location>
</feature>
<dbReference type="AlphaFoldDB" id="A0A3Q3KWQ8"/>
<keyword evidence="3" id="KW-0393">Immunoglobulin domain</keyword>
<evidence type="ECO:0000259" key="4">
    <source>
        <dbReference type="PROSITE" id="PS50835"/>
    </source>
</evidence>
<dbReference type="Pfam" id="PF22705">
    <property type="entry name" value="C2-set_3"/>
    <property type="match status" value="1"/>
</dbReference>
<keyword evidence="6" id="KW-1185">Reference proteome</keyword>
<dbReference type="Ensembl" id="ENSLBET00000001430.1">
    <property type="protein sequence ID" value="ENSLBEP00000001339.1"/>
    <property type="gene ID" value="ENSLBEG00000001048.1"/>
</dbReference>